<evidence type="ECO:0000256" key="4">
    <source>
        <dbReference type="ARBA" id="ARBA00023239"/>
    </source>
</evidence>
<comment type="catalytic activity">
    <reaction evidence="9">
        <text>3-dehydro-4-O-phospho-D-erythronate + H(+) = dihydroxyacetone phosphate + CO2</text>
        <dbReference type="Rhea" id="RHEA:52416"/>
        <dbReference type="ChEBI" id="CHEBI:15378"/>
        <dbReference type="ChEBI" id="CHEBI:16526"/>
        <dbReference type="ChEBI" id="CHEBI:57642"/>
        <dbReference type="ChEBI" id="CHEBI:136593"/>
        <dbReference type="EC" id="4.1.1.104"/>
    </reaction>
</comment>
<organism evidence="12 13">
    <name type="scientific">Rothia koreensis</name>
    <dbReference type="NCBI Taxonomy" id="592378"/>
    <lineage>
        <taxon>Bacteria</taxon>
        <taxon>Bacillati</taxon>
        <taxon>Actinomycetota</taxon>
        <taxon>Actinomycetes</taxon>
        <taxon>Micrococcales</taxon>
        <taxon>Micrococcaceae</taxon>
        <taxon>Rothia</taxon>
    </lineage>
</organism>
<dbReference type="Gene3D" id="3.40.225.10">
    <property type="entry name" value="Class II aldolase/adducin N-terminal domain"/>
    <property type="match status" value="1"/>
</dbReference>
<dbReference type="PANTHER" id="PTHR22789:SF0">
    <property type="entry name" value="3-OXO-TETRONATE 4-PHOSPHATE DECARBOXYLASE-RELATED"/>
    <property type="match status" value="1"/>
</dbReference>
<dbReference type="Proteomes" id="UP000462152">
    <property type="component" value="Unassembled WGS sequence"/>
</dbReference>
<dbReference type="AlphaFoldDB" id="A0A7K1LHC3"/>
<keyword evidence="3" id="KW-0862">Zinc</keyword>
<keyword evidence="13" id="KW-1185">Reference proteome</keyword>
<evidence type="ECO:0000256" key="6">
    <source>
        <dbReference type="ARBA" id="ARBA00044745"/>
    </source>
</evidence>
<protein>
    <recommendedName>
        <fullName evidence="8">3-oxo-tetronate 4-phosphate decarboxylase</fullName>
        <ecNumber evidence="7">4.1.1.104</ecNumber>
    </recommendedName>
</protein>
<name>A0A7K1LHC3_9MICC</name>
<dbReference type="RefSeq" id="WP_129315175.1">
    <property type="nucleotide sequence ID" value="NZ_NOIQ01000004.1"/>
</dbReference>
<dbReference type="OrthoDB" id="9786287at2"/>
<evidence type="ECO:0000256" key="8">
    <source>
        <dbReference type="ARBA" id="ARBA00044803"/>
    </source>
</evidence>
<comment type="catalytic activity">
    <reaction evidence="10">
        <text>3-dehydro-4-O-phospho-L-erythronate + H(+) = dihydroxyacetone phosphate + CO2</text>
        <dbReference type="Rhea" id="RHEA:52404"/>
        <dbReference type="ChEBI" id="CHEBI:15378"/>
        <dbReference type="ChEBI" id="CHEBI:16526"/>
        <dbReference type="ChEBI" id="CHEBI:57642"/>
        <dbReference type="ChEBI" id="CHEBI:136592"/>
        <dbReference type="EC" id="4.1.1.104"/>
    </reaction>
</comment>
<feature type="domain" description="Class II aldolase/adducin N-terminal" evidence="11">
    <location>
        <begin position="8"/>
        <end position="185"/>
    </location>
</feature>
<keyword evidence="4" id="KW-0456">Lyase</keyword>
<dbReference type="InterPro" id="IPR050013">
    <property type="entry name" value="OtnC"/>
</dbReference>
<dbReference type="GO" id="GO:0019323">
    <property type="term" value="P:pentose catabolic process"/>
    <property type="evidence" value="ECO:0007669"/>
    <property type="project" value="InterPro"/>
</dbReference>
<comment type="function">
    <text evidence="6">Catalyzes the decarboxylation of 3-oxo-tetronate 4-phosphate to dihydroxyacetone phosphate (DHAP) and CO(2).</text>
</comment>
<comment type="cofactor">
    <cofactor evidence="1">
        <name>Zn(2+)</name>
        <dbReference type="ChEBI" id="CHEBI:29105"/>
    </cofactor>
</comment>
<keyword evidence="5" id="KW-0119">Carbohydrate metabolism</keyword>
<dbReference type="NCBIfam" id="NF006000">
    <property type="entry name" value="PRK08130.1"/>
    <property type="match status" value="1"/>
</dbReference>
<dbReference type="Pfam" id="PF00596">
    <property type="entry name" value="Aldolase_II"/>
    <property type="match status" value="1"/>
</dbReference>
<dbReference type="EMBL" id="WOGT01000002">
    <property type="protein sequence ID" value="MUN54500.1"/>
    <property type="molecule type" value="Genomic_DNA"/>
</dbReference>
<evidence type="ECO:0000256" key="2">
    <source>
        <dbReference type="ARBA" id="ARBA00022723"/>
    </source>
</evidence>
<evidence type="ECO:0000256" key="5">
    <source>
        <dbReference type="ARBA" id="ARBA00023277"/>
    </source>
</evidence>
<dbReference type="InterPro" id="IPR036409">
    <property type="entry name" value="Aldolase_II/adducin_N_sf"/>
</dbReference>
<evidence type="ECO:0000313" key="12">
    <source>
        <dbReference type="EMBL" id="MUN54500.1"/>
    </source>
</evidence>
<evidence type="ECO:0000256" key="9">
    <source>
        <dbReference type="ARBA" id="ARBA00047520"/>
    </source>
</evidence>
<dbReference type="InterPro" id="IPR050197">
    <property type="entry name" value="Aldolase_class_II_sugar_metab"/>
</dbReference>
<dbReference type="PANTHER" id="PTHR22789">
    <property type="entry name" value="FUCULOSE PHOSPHATE ALDOLASE"/>
    <property type="match status" value="1"/>
</dbReference>
<dbReference type="GO" id="GO:0016832">
    <property type="term" value="F:aldehyde-lyase activity"/>
    <property type="evidence" value="ECO:0007669"/>
    <property type="project" value="InterPro"/>
</dbReference>
<evidence type="ECO:0000256" key="1">
    <source>
        <dbReference type="ARBA" id="ARBA00001947"/>
    </source>
</evidence>
<dbReference type="EC" id="4.1.1.104" evidence="7"/>
<dbReference type="GO" id="GO:0005829">
    <property type="term" value="C:cytosol"/>
    <property type="evidence" value="ECO:0007669"/>
    <property type="project" value="TreeGrafter"/>
</dbReference>
<dbReference type="NCBIfam" id="NF043034">
    <property type="entry name" value="OxoTetrPhDc"/>
    <property type="match status" value="1"/>
</dbReference>
<dbReference type="SMART" id="SM01007">
    <property type="entry name" value="Aldolase_II"/>
    <property type="match status" value="1"/>
</dbReference>
<evidence type="ECO:0000256" key="7">
    <source>
        <dbReference type="ARBA" id="ARBA00044772"/>
    </source>
</evidence>
<dbReference type="GO" id="GO:0046872">
    <property type="term" value="F:metal ion binding"/>
    <property type="evidence" value="ECO:0007669"/>
    <property type="project" value="UniProtKB-KW"/>
</dbReference>
<dbReference type="SUPFAM" id="SSF53639">
    <property type="entry name" value="AraD/HMP-PK domain-like"/>
    <property type="match status" value="1"/>
</dbReference>
<comment type="caution">
    <text evidence="12">The sequence shown here is derived from an EMBL/GenBank/DDBJ whole genome shotgun (WGS) entry which is preliminary data.</text>
</comment>
<reference evidence="12 13" key="1">
    <citation type="submission" date="2019-12" db="EMBL/GenBank/DDBJ databases">
        <authorList>
            <person name="Li J."/>
            <person name="Shi Y."/>
            <person name="Xu G."/>
            <person name="Xiao D."/>
            <person name="Ran X."/>
        </authorList>
    </citation>
    <scope>NUCLEOTIDE SEQUENCE [LARGE SCALE GENOMIC DNA]</scope>
    <source>
        <strain evidence="12 13">JCM 15915</strain>
    </source>
</reference>
<evidence type="ECO:0000256" key="10">
    <source>
        <dbReference type="ARBA" id="ARBA00048603"/>
    </source>
</evidence>
<dbReference type="InterPro" id="IPR001303">
    <property type="entry name" value="Aldolase_II/adducin_N"/>
</dbReference>
<accession>A0A7K1LHC3</accession>
<evidence type="ECO:0000313" key="13">
    <source>
        <dbReference type="Proteomes" id="UP000462152"/>
    </source>
</evidence>
<proteinExistence type="predicted"/>
<gene>
    <name evidence="12" type="ORF">GMA10_04615</name>
</gene>
<evidence type="ECO:0000259" key="11">
    <source>
        <dbReference type="SMART" id="SM01007"/>
    </source>
</evidence>
<evidence type="ECO:0000256" key="3">
    <source>
        <dbReference type="ARBA" id="ARBA00022833"/>
    </source>
</evidence>
<keyword evidence="2" id="KW-0479">Metal-binding</keyword>
<sequence length="206" mass="22306">MGTNDIKEEIASLGASLFHRGFSVGSAGNISARADGGFLMTPTNSSLGRLSPSSLAVLDSSWRHTEGPRPSKEVVMHRAMYDARPSARAVVHLHSTYVTALSCLESPDDTIPPLTPYFVMRIGQDVPTVPYYRPGSSEIYDELLDAARTGPAVILRNHGSMVAGESLEEAVNAAEELEVSAQLAYLLLDKPKRPLTEQQVRELTGR</sequence>